<name>A0AA37T4W4_9ALTE</name>
<comment type="caution">
    <text evidence="3">The sequence shown here is derived from an EMBL/GenBank/DDBJ whole genome shotgun (WGS) entry which is preliminary data.</text>
</comment>
<dbReference type="RefSeq" id="WP_284218529.1">
    <property type="nucleotide sequence ID" value="NZ_BSOT01000007.1"/>
</dbReference>
<gene>
    <name evidence="3" type="ORF">GCM10007852_30660</name>
</gene>
<proteinExistence type="predicted"/>
<protein>
    <recommendedName>
        <fullName evidence="2">3-keto-alpha-glucoside-1,2-lyase/3-keto-2-hydroxy-glucal hydratase domain-containing protein</fullName>
    </recommendedName>
</protein>
<reference evidence="3" key="2">
    <citation type="submission" date="2023-01" db="EMBL/GenBank/DDBJ databases">
        <title>Draft genome sequence of Agaribacter marinus strain NBRC 110023.</title>
        <authorList>
            <person name="Sun Q."/>
            <person name="Mori K."/>
        </authorList>
    </citation>
    <scope>NUCLEOTIDE SEQUENCE</scope>
    <source>
        <strain evidence="3">NBRC 110023</strain>
    </source>
</reference>
<feature type="chain" id="PRO_5041316818" description="3-keto-alpha-glucoside-1,2-lyase/3-keto-2-hydroxy-glucal hydratase domain-containing protein" evidence="1">
    <location>
        <begin position="24"/>
        <end position="233"/>
    </location>
</feature>
<keyword evidence="4" id="KW-1185">Reference proteome</keyword>
<dbReference type="GO" id="GO:0016787">
    <property type="term" value="F:hydrolase activity"/>
    <property type="evidence" value="ECO:0007669"/>
    <property type="project" value="InterPro"/>
</dbReference>
<organism evidence="3 4">
    <name type="scientific">Agaribacter marinus</name>
    <dbReference type="NCBI Taxonomy" id="1431249"/>
    <lineage>
        <taxon>Bacteria</taxon>
        <taxon>Pseudomonadati</taxon>
        <taxon>Pseudomonadota</taxon>
        <taxon>Gammaproteobacteria</taxon>
        <taxon>Alteromonadales</taxon>
        <taxon>Alteromonadaceae</taxon>
        <taxon>Agaribacter</taxon>
    </lineage>
</organism>
<dbReference type="Gene3D" id="2.60.120.560">
    <property type="entry name" value="Exo-inulinase, domain 1"/>
    <property type="match status" value="1"/>
</dbReference>
<evidence type="ECO:0000259" key="2">
    <source>
        <dbReference type="Pfam" id="PF06439"/>
    </source>
</evidence>
<dbReference type="PROSITE" id="PS51257">
    <property type="entry name" value="PROKAR_LIPOPROTEIN"/>
    <property type="match status" value="1"/>
</dbReference>
<evidence type="ECO:0000313" key="4">
    <source>
        <dbReference type="Proteomes" id="UP001156601"/>
    </source>
</evidence>
<sequence>MSYRPTTLLTSIFACAFLLSACATSSQRLDQDLSVWQNIYDYGEITQEDDELLLISTGNWFLLSKQQYENFVFEAEVKMPDTKEYSNSGIIFRAQVGKHETRGAYAYGYQAEVDPSERKWSGGLYEQGTRRQWLHPLHDTRSFPDEDFKVNHSPIWDDTKANAYKHLSWNKYKIKAEGNDIKIWVNDVLTTHVTDTKLSKGFVGIQHHGSHGFAKNGDRSNTIRFRNIKITSL</sequence>
<evidence type="ECO:0000313" key="3">
    <source>
        <dbReference type="EMBL" id="GLR72158.1"/>
    </source>
</evidence>
<dbReference type="EMBL" id="BSOT01000007">
    <property type="protein sequence ID" value="GLR72158.1"/>
    <property type="molecule type" value="Genomic_DNA"/>
</dbReference>
<dbReference type="Pfam" id="PF06439">
    <property type="entry name" value="3keto-disac_hyd"/>
    <property type="match status" value="1"/>
</dbReference>
<reference evidence="3" key="1">
    <citation type="journal article" date="2014" name="Int. J. Syst. Evol. Microbiol.">
        <title>Complete genome sequence of Corynebacterium casei LMG S-19264T (=DSM 44701T), isolated from a smear-ripened cheese.</title>
        <authorList>
            <consortium name="US DOE Joint Genome Institute (JGI-PGF)"/>
            <person name="Walter F."/>
            <person name="Albersmeier A."/>
            <person name="Kalinowski J."/>
            <person name="Ruckert C."/>
        </authorList>
    </citation>
    <scope>NUCLEOTIDE SEQUENCE</scope>
    <source>
        <strain evidence="3">NBRC 110023</strain>
    </source>
</reference>
<dbReference type="InterPro" id="IPR010496">
    <property type="entry name" value="AL/BT2_dom"/>
</dbReference>
<feature type="signal peptide" evidence="1">
    <location>
        <begin position="1"/>
        <end position="23"/>
    </location>
</feature>
<dbReference type="Proteomes" id="UP001156601">
    <property type="component" value="Unassembled WGS sequence"/>
</dbReference>
<accession>A0AA37T4W4</accession>
<dbReference type="AlphaFoldDB" id="A0AA37T4W4"/>
<feature type="domain" description="3-keto-alpha-glucoside-1,2-lyase/3-keto-2-hydroxy-glucal hydratase" evidence="2">
    <location>
        <begin position="31"/>
        <end position="231"/>
    </location>
</feature>
<evidence type="ECO:0000256" key="1">
    <source>
        <dbReference type="SAM" id="SignalP"/>
    </source>
</evidence>
<keyword evidence="1" id="KW-0732">Signal</keyword>